<sequence>MPLHKTVSINFRSLMKSITGNPMNKNISTLVLPLLAIAIILGSCNKAVPTEVPAVVSVPVTVTNIDTTAIESFVDLNATTSYLIKNTIKANTTGYLEVVNAVSNDFVKKNQLLFSLKTREAKVLGNTINKLDPNLRFGGAINLRATCDGYVTAVNVQKGDYVQEGDALAVINDAASFSIVLSLPYELKRYVKVNDVLNVYLPDGTTIKTKVQKYMPTVDPASQTQNVILKALQNSNIPENLIVKVRIDKTAATRTISLPKGAVLSDETQTDFWIMKVVGKDLAVKVPIKKGIESLNKVEILSPKLKPSDQILLTGNYGVGDTIKIKITNK</sequence>
<dbReference type="GO" id="GO:0015562">
    <property type="term" value="F:efflux transmembrane transporter activity"/>
    <property type="evidence" value="ECO:0007669"/>
    <property type="project" value="TreeGrafter"/>
</dbReference>
<protein>
    <submittedName>
        <fullName evidence="1">Biotin/lipoyl-binding protein</fullName>
    </submittedName>
</protein>
<name>A0A502E1Z9_9FLAO</name>
<evidence type="ECO:0000313" key="2">
    <source>
        <dbReference type="Proteomes" id="UP000319700"/>
    </source>
</evidence>
<organism evidence="1 2">
    <name type="scientific">Flavobacterium pectinovorum</name>
    <dbReference type="NCBI Taxonomy" id="29533"/>
    <lineage>
        <taxon>Bacteria</taxon>
        <taxon>Pseudomonadati</taxon>
        <taxon>Bacteroidota</taxon>
        <taxon>Flavobacteriia</taxon>
        <taxon>Flavobacteriales</taxon>
        <taxon>Flavobacteriaceae</taxon>
        <taxon>Flavobacterium</taxon>
    </lineage>
</organism>
<dbReference type="SUPFAM" id="SSF51230">
    <property type="entry name" value="Single hybrid motif"/>
    <property type="match status" value="1"/>
</dbReference>
<dbReference type="Gene3D" id="2.40.50.100">
    <property type="match status" value="1"/>
</dbReference>
<dbReference type="Proteomes" id="UP000319700">
    <property type="component" value="Unassembled WGS sequence"/>
</dbReference>
<reference evidence="1 2" key="1">
    <citation type="journal article" date="2019" name="Environ. Microbiol.">
        <title>Species interactions and distinct microbial communities in high Arctic permafrost affected cryosols are associated with the CH4 and CO2 gas fluxes.</title>
        <authorList>
            <person name="Altshuler I."/>
            <person name="Hamel J."/>
            <person name="Turney S."/>
            <person name="Magnuson E."/>
            <person name="Levesque R."/>
            <person name="Greer C."/>
            <person name="Whyte L.G."/>
        </authorList>
    </citation>
    <scope>NUCLEOTIDE SEQUENCE [LARGE SCALE GENOMIC DNA]</scope>
    <source>
        <strain evidence="1 2">42</strain>
    </source>
</reference>
<dbReference type="AlphaFoldDB" id="A0A502E1Z9"/>
<dbReference type="PANTHER" id="PTHR30469:SF15">
    <property type="entry name" value="HLYD FAMILY OF SECRETION PROTEINS"/>
    <property type="match status" value="1"/>
</dbReference>
<gene>
    <name evidence="1" type="ORF">EAH81_26725</name>
</gene>
<dbReference type="InterPro" id="IPR011053">
    <property type="entry name" value="Single_hybrid_motif"/>
</dbReference>
<proteinExistence type="predicted"/>
<accession>A0A502E1Z9</accession>
<keyword evidence="2" id="KW-1185">Reference proteome</keyword>
<dbReference type="Gene3D" id="2.40.420.20">
    <property type="match status" value="1"/>
</dbReference>
<comment type="caution">
    <text evidence="1">The sequence shown here is derived from an EMBL/GenBank/DDBJ whole genome shotgun (WGS) entry which is preliminary data.</text>
</comment>
<evidence type="ECO:0000313" key="1">
    <source>
        <dbReference type="EMBL" id="TPG31633.1"/>
    </source>
</evidence>
<dbReference type="EMBL" id="RCZH01000028">
    <property type="protein sequence ID" value="TPG31633.1"/>
    <property type="molecule type" value="Genomic_DNA"/>
</dbReference>
<dbReference type="PANTHER" id="PTHR30469">
    <property type="entry name" value="MULTIDRUG RESISTANCE PROTEIN MDTA"/>
    <property type="match status" value="1"/>
</dbReference>
<dbReference type="GO" id="GO:1990281">
    <property type="term" value="C:efflux pump complex"/>
    <property type="evidence" value="ECO:0007669"/>
    <property type="project" value="TreeGrafter"/>
</dbReference>